<proteinExistence type="predicted"/>
<sequence length="122" mass="14259">MGVWNMLNKKGTYDLYPSPWFPDSSCPYLFCANTPFLVHTQLEGPTRYLGVFAPFLFLCRFALQFPPKIVNYDCLNYPLSLPSRPFGQWASAPFRWENREVNPMSLNRGVTSHLTQRRDLYE</sequence>
<accession>A0A5H2XGG2</accession>
<name>A0A5H2XGG2_PRUDU</name>
<gene>
    <name evidence="1" type="ORF">Prudu_89S000600</name>
</gene>
<dbReference type="EMBL" id="AP020426">
    <property type="protein sequence ID" value="BBN67478.1"/>
    <property type="molecule type" value="Genomic_DNA"/>
</dbReference>
<reference evidence="1" key="1">
    <citation type="journal article" date="2019" name="Science">
        <title>Mutation of a bHLH transcription factor allowed almond domestication.</title>
        <authorList>
            <person name="Sanchez-Perez R."/>
            <person name="Pavan S."/>
            <person name="Mazzeo R."/>
            <person name="Moldovan C."/>
            <person name="Aiese Cigliano R."/>
            <person name="Del Cueto J."/>
            <person name="Ricciardi F."/>
            <person name="Lotti C."/>
            <person name="Ricciardi L."/>
            <person name="Dicenta F."/>
            <person name="Lopez-Marques R.L."/>
            <person name="Lindberg Moller B."/>
        </authorList>
    </citation>
    <scope>NUCLEOTIDE SEQUENCE</scope>
</reference>
<protein>
    <submittedName>
        <fullName evidence="1">Uncharacterized protein</fullName>
    </submittedName>
</protein>
<evidence type="ECO:0000313" key="1">
    <source>
        <dbReference type="EMBL" id="BBN67478.1"/>
    </source>
</evidence>
<organism evidence="1">
    <name type="scientific">Prunus dulcis</name>
    <name type="common">Almond</name>
    <name type="synonym">Amygdalus dulcis</name>
    <dbReference type="NCBI Taxonomy" id="3755"/>
    <lineage>
        <taxon>Eukaryota</taxon>
        <taxon>Viridiplantae</taxon>
        <taxon>Streptophyta</taxon>
        <taxon>Embryophyta</taxon>
        <taxon>Tracheophyta</taxon>
        <taxon>Spermatophyta</taxon>
        <taxon>Magnoliopsida</taxon>
        <taxon>eudicotyledons</taxon>
        <taxon>Gunneridae</taxon>
        <taxon>Pentapetalae</taxon>
        <taxon>rosids</taxon>
        <taxon>fabids</taxon>
        <taxon>Rosales</taxon>
        <taxon>Rosaceae</taxon>
        <taxon>Amygdaloideae</taxon>
        <taxon>Amygdaleae</taxon>
        <taxon>Prunus</taxon>
    </lineage>
</organism>
<dbReference type="AlphaFoldDB" id="A0A5H2XGG2"/>